<dbReference type="SUPFAM" id="SSF159071">
    <property type="entry name" value="TrmB C-terminal domain-like"/>
    <property type="match status" value="1"/>
</dbReference>
<evidence type="ECO:0000256" key="1">
    <source>
        <dbReference type="ARBA" id="ARBA00007287"/>
    </source>
</evidence>
<feature type="coiled-coil region" evidence="2">
    <location>
        <begin position="80"/>
        <end position="134"/>
    </location>
</feature>
<proteinExistence type="inferred from homology"/>
<reference evidence="5" key="2">
    <citation type="submission" date="2022-02" db="EMBL/GenBank/DDBJ databases">
        <authorList>
            <person name="Elcheninov A.G."/>
            <person name="Sorokin D.Y."/>
            <person name="Kublanov I.V."/>
        </authorList>
    </citation>
    <scope>NUCLEOTIDE SEQUENCE</scope>
    <source>
        <strain evidence="5">AArc-St2</strain>
    </source>
</reference>
<feature type="domain" description="Transcription regulator TrmB N-terminal" evidence="3">
    <location>
        <begin position="13"/>
        <end position="67"/>
    </location>
</feature>
<comment type="caution">
    <text evidence="5">The sequence shown here is derived from an EMBL/GenBank/DDBJ whole genome shotgun (WGS) entry which is preliminary data.</text>
</comment>
<name>A0AAE3FWR7_9EURY</name>
<evidence type="ECO:0000259" key="4">
    <source>
        <dbReference type="Pfam" id="PF11495"/>
    </source>
</evidence>
<dbReference type="InterPro" id="IPR036390">
    <property type="entry name" value="WH_DNA-bd_sf"/>
</dbReference>
<dbReference type="Pfam" id="PF01978">
    <property type="entry name" value="TrmB"/>
    <property type="match status" value="1"/>
</dbReference>
<evidence type="ECO:0000313" key="6">
    <source>
        <dbReference type="Proteomes" id="UP001203207"/>
    </source>
</evidence>
<organism evidence="5 6">
    <name type="scientific">Natronocalculus amylovorans</name>
    <dbReference type="NCBI Taxonomy" id="2917812"/>
    <lineage>
        <taxon>Archaea</taxon>
        <taxon>Methanobacteriati</taxon>
        <taxon>Methanobacteriota</taxon>
        <taxon>Stenosarchaea group</taxon>
        <taxon>Halobacteria</taxon>
        <taxon>Halobacteriales</taxon>
        <taxon>Haloferacaceae</taxon>
        <taxon>Natronocalculus</taxon>
    </lineage>
</organism>
<dbReference type="AlphaFoldDB" id="A0AAE3FWR7"/>
<dbReference type="InterPro" id="IPR002831">
    <property type="entry name" value="Tscrpt_reg_TrmB_N"/>
</dbReference>
<sequence length="363" mass="40171">METQELRQALGNAGLSQYQSEAYITLLRLGSTSATRLADESSVPTARIYDVVRDLEDKGYVETYEQDSLHARANNPEVVLEDLRGRAELLSTAAKEIETRWEEPTVDEHKLSIVKRFETVFDHATRAIEGAENEVQVSLSVDHFAALRPALKKAYENDVVIKVSIHTAVVSERPTLPTKMFEGVATEVRYRPLPTPFIALVDRTEACFAPTGGSLNQYGVLVNDRTLTYVFHWYFLTCLWEVWEEIYSVRSEAPPILYTDIRRCVRDIEPLITAGDTVRVTVEGYDTGSGAEKRICGIVTDVAYAGASQPGEAVPLAQLAGQVTLYVEDETGNTHTVGGWGAVVEDTEATRITVVDVAPVQSE</sequence>
<dbReference type="CDD" id="cd09124">
    <property type="entry name" value="PLDc_like_TrmB_middle"/>
    <property type="match status" value="1"/>
</dbReference>
<gene>
    <name evidence="5" type="ORF">AArcSt2_08640</name>
</gene>
<dbReference type="InterPro" id="IPR021586">
    <property type="entry name" value="Tscrpt_reg_TrmB_C"/>
</dbReference>
<dbReference type="SUPFAM" id="SSF46785">
    <property type="entry name" value="Winged helix' DNA-binding domain"/>
    <property type="match status" value="1"/>
</dbReference>
<evidence type="ECO:0000256" key="2">
    <source>
        <dbReference type="SAM" id="Coils"/>
    </source>
</evidence>
<dbReference type="InterPro" id="IPR051797">
    <property type="entry name" value="TrmB-like"/>
</dbReference>
<keyword evidence="6" id="KW-1185">Reference proteome</keyword>
<evidence type="ECO:0000313" key="5">
    <source>
        <dbReference type="EMBL" id="MCL9817007.1"/>
    </source>
</evidence>
<reference evidence="5" key="1">
    <citation type="journal article" date="2022" name="Syst. Appl. Microbiol.">
        <title>Natronocalculus amylovorans gen. nov., sp. nov., and Natranaeroarchaeum aerophilus sp. nov., dominant culturable amylolytic natronoarchaea from hypersaline soda lakes in southwestern Siberia.</title>
        <authorList>
            <person name="Sorokin D.Y."/>
            <person name="Elcheninov A.G."/>
            <person name="Khizhniak T.V."/>
            <person name="Koenen M."/>
            <person name="Bale N.J."/>
            <person name="Damste J.S.S."/>
            <person name="Kublanov I.V."/>
        </authorList>
    </citation>
    <scope>NUCLEOTIDE SEQUENCE</scope>
    <source>
        <strain evidence="5">AArc-St2</strain>
    </source>
</reference>
<dbReference type="RefSeq" id="WP_174653858.1">
    <property type="nucleotide sequence ID" value="NZ_JAKRVX010000003.1"/>
</dbReference>
<dbReference type="PANTHER" id="PTHR34293:SF1">
    <property type="entry name" value="HTH-TYPE TRANSCRIPTIONAL REGULATOR TRMBL2"/>
    <property type="match status" value="1"/>
</dbReference>
<dbReference type="Proteomes" id="UP001203207">
    <property type="component" value="Unassembled WGS sequence"/>
</dbReference>
<dbReference type="Gene3D" id="1.10.10.10">
    <property type="entry name" value="Winged helix-like DNA-binding domain superfamily/Winged helix DNA-binding domain"/>
    <property type="match status" value="1"/>
</dbReference>
<dbReference type="Pfam" id="PF11495">
    <property type="entry name" value="Regulator_TrmB"/>
    <property type="match status" value="1"/>
</dbReference>
<evidence type="ECO:0000259" key="3">
    <source>
        <dbReference type="Pfam" id="PF01978"/>
    </source>
</evidence>
<keyword evidence="2" id="KW-0175">Coiled coil</keyword>
<dbReference type="PANTHER" id="PTHR34293">
    <property type="entry name" value="HTH-TYPE TRANSCRIPTIONAL REGULATOR TRMBL2"/>
    <property type="match status" value="1"/>
</dbReference>
<feature type="domain" description="Transcription regulator TrmB C-terminal" evidence="4">
    <location>
        <begin position="111"/>
        <end position="354"/>
    </location>
</feature>
<protein>
    <submittedName>
        <fullName evidence="5">TrmB family transcriptional regulator</fullName>
    </submittedName>
</protein>
<accession>A0AAE3FWR7</accession>
<comment type="similarity">
    <text evidence="1">Belongs to the transcriptional regulator TrmB family.</text>
</comment>
<dbReference type="EMBL" id="JAKRVX010000003">
    <property type="protein sequence ID" value="MCL9817007.1"/>
    <property type="molecule type" value="Genomic_DNA"/>
</dbReference>
<dbReference type="InterPro" id="IPR036388">
    <property type="entry name" value="WH-like_DNA-bd_sf"/>
</dbReference>